<dbReference type="PANTHER" id="PTHR43840:SF15">
    <property type="entry name" value="MITOCHONDRIAL METAL TRANSPORTER 1-RELATED"/>
    <property type="match status" value="1"/>
</dbReference>
<dbReference type="NCBIfam" id="TIGR01297">
    <property type="entry name" value="CDF"/>
    <property type="match status" value="1"/>
</dbReference>
<dbReference type="Pfam" id="PF16916">
    <property type="entry name" value="ZT_dimer"/>
    <property type="match status" value="1"/>
</dbReference>
<evidence type="ECO:0000313" key="4">
    <source>
        <dbReference type="Proteomes" id="UP001457282"/>
    </source>
</evidence>
<name>A0AAW1Y8V4_RUBAR</name>
<dbReference type="GO" id="GO:0008324">
    <property type="term" value="F:monoatomic cation transmembrane transporter activity"/>
    <property type="evidence" value="ECO:0007669"/>
    <property type="project" value="InterPro"/>
</dbReference>
<dbReference type="GO" id="GO:0016020">
    <property type="term" value="C:membrane"/>
    <property type="evidence" value="ECO:0007669"/>
    <property type="project" value="UniProtKB-SubCell"/>
</dbReference>
<dbReference type="Proteomes" id="UP001457282">
    <property type="component" value="Unassembled WGS sequence"/>
</dbReference>
<accession>A0AAW1Y8V4</accession>
<dbReference type="SUPFAM" id="SSF160240">
    <property type="entry name" value="Cation efflux protein cytoplasmic domain-like"/>
    <property type="match status" value="1"/>
</dbReference>
<dbReference type="InterPro" id="IPR036837">
    <property type="entry name" value="Cation_efflux_CTD_sf"/>
</dbReference>
<keyword evidence="4" id="KW-1185">Reference proteome</keyword>
<dbReference type="AlphaFoldDB" id="A0AAW1Y8V4"/>
<dbReference type="InterPro" id="IPR002524">
    <property type="entry name" value="Cation_efflux"/>
</dbReference>
<comment type="caution">
    <text evidence="3">The sequence shown here is derived from an EMBL/GenBank/DDBJ whole genome shotgun (WGS) entry which is preliminary data.</text>
</comment>
<evidence type="ECO:0000313" key="3">
    <source>
        <dbReference type="EMBL" id="KAK9945530.1"/>
    </source>
</evidence>
<dbReference type="EMBL" id="JBEDUW010000002">
    <property type="protein sequence ID" value="KAK9945530.1"/>
    <property type="molecule type" value="Genomic_DNA"/>
</dbReference>
<dbReference type="InterPro" id="IPR050291">
    <property type="entry name" value="CDF_Transporter"/>
</dbReference>
<dbReference type="FunFam" id="3.30.70.1350:FF:000008">
    <property type="entry name" value="Metal tolerance protein C1"/>
    <property type="match status" value="1"/>
</dbReference>
<dbReference type="Gene3D" id="3.30.70.1350">
    <property type="entry name" value="Cation efflux protein, cytoplasmic domain"/>
    <property type="match status" value="1"/>
</dbReference>
<organism evidence="3 4">
    <name type="scientific">Rubus argutus</name>
    <name type="common">Southern blackberry</name>
    <dbReference type="NCBI Taxonomy" id="59490"/>
    <lineage>
        <taxon>Eukaryota</taxon>
        <taxon>Viridiplantae</taxon>
        <taxon>Streptophyta</taxon>
        <taxon>Embryophyta</taxon>
        <taxon>Tracheophyta</taxon>
        <taxon>Spermatophyta</taxon>
        <taxon>Magnoliopsida</taxon>
        <taxon>eudicotyledons</taxon>
        <taxon>Gunneridae</taxon>
        <taxon>Pentapetalae</taxon>
        <taxon>rosids</taxon>
        <taxon>fabids</taxon>
        <taxon>Rosales</taxon>
        <taxon>Rosaceae</taxon>
        <taxon>Rosoideae</taxon>
        <taxon>Rosoideae incertae sedis</taxon>
        <taxon>Rubus</taxon>
    </lineage>
</organism>
<keyword evidence="1" id="KW-0813">Transport</keyword>
<dbReference type="InterPro" id="IPR027470">
    <property type="entry name" value="Cation_efflux_CTD"/>
</dbReference>
<sequence length="144" mass="16107">MILKAGIETGHQSVLELVDAAIPSKELDPIKQTILLVEGVKGCHRLRGRRAGSSLYLDVHIEVDPFCSVSAAHDIGENVRHQIHKTHPVVSEAFIHIDPALPLISPGVDEPTKFREVLLQRKKILMRLFPVSSHLDSLSFRKWL</sequence>
<dbReference type="PANTHER" id="PTHR43840">
    <property type="entry name" value="MITOCHONDRIAL METAL TRANSPORTER 1-RELATED"/>
    <property type="match status" value="1"/>
</dbReference>
<protein>
    <recommendedName>
        <fullName evidence="2">Cation efflux protein cytoplasmic domain-containing protein</fullName>
    </recommendedName>
</protein>
<evidence type="ECO:0000259" key="2">
    <source>
        <dbReference type="Pfam" id="PF16916"/>
    </source>
</evidence>
<feature type="domain" description="Cation efflux protein cytoplasmic" evidence="2">
    <location>
        <begin position="23"/>
        <end position="99"/>
    </location>
</feature>
<evidence type="ECO:0000256" key="1">
    <source>
        <dbReference type="ARBA" id="ARBA00022448"/>
    </source>
</evidence>
<reference evidence="3 4" key="1">
    <citation type="journal article" date="2023" name="G3 (Bethesda)">
        <title>A chromosome-length genome assembly and annotation of blackberry (Rubus argutus, cv. 'Hillquist').</title>
        <authorList>
            <person name="Bruna T."/>
            <person name="Aryal R."/>
            <person name="Dudchenko O."/>
            <person name="Sargent D.J."/>
            <person name="Mead D."/>
            <person name="Buti M."/>
            <person name="Cavallini A."/>
            <person name="Hytonen T."/>
            <person name="Andres J."/>
            <person name="Pham M."/>
            <person name="Weisz D."/>
            <person name="Mascagni F."/>
            <person name="Usai G."/>
            <person name="Natali L."/>
            <person name="Bassil N."/>
            <person name="Fernandez G.E."/>
            <person name="Lomsadze A."/>
            <person name="Armour M."/>
            <person name="Olukolu B."/>
            <person name="Poorten T."/>
            <person name="Britton C."/>
            <person name="Davik J."/>
            <person name="Ashrafi H."/>
            <person name="Aiden E.L."/>
            <person name="Borodovsky M."/>
            <person name="Worthington M."/>
        </authorList>
    </citation>
    <scope>NUCLEOTIDE SEQUENCE [LARGE SCALE GENOMIC DNA]</scope>
    <source>
        <strain evidence="3">PI 553951</strain>
    </source>
</reference>
<proteinExistence type="predicted"/>
<gene>
    <name evidence="3" type="ORF">M0R45_011042</name>
</gene>